<dbReference type="SUPFAM" id="SSF54211">
    <property type="entry name" value="Ribosomal protein S5 domain 2-like"/>
    <property type="match status" value="1"/>
</dbReference>
<dbReference type="InterPro" id="IPR022937">
    <property type="entry name" value="Mevalonate_kinase_arc"/>
</dbReference>
<evidence type="ECO:0000256" key="10">
    <source>
        <dbReference type="ARBA" id="ARBA00022842"/>
    </source>
</evidence>
<comment type="subcellular location">
    <subcellularLocation>
        <location evidence="1 14">Cytoplasm</location>
    </subcellularLocation>
</comment>
<sequence length="321" mass="34546">MESVASAPGKTILFGEHAVVYNQPAIAAAVDKRAIVTIKDNPKGVTTFRSDDLGFEAELDTRKKTYKLIKGKPGIIRYVLEILNKWHDEHTPIDVKLSLNIPIGSGLGSSAAVTVATLAALYNYTGFPFNKRVLANEAHKIEQSVQGMASPLDTAVSTFGGLVYLSREKEISKFNTDIKSNFVIGYTNKKGNTGQIVKSVKFLKNKHPRILDSIIKTIGKATDEAKDALMTDNNSKLGELMNINQGLLDSLGINTYELSRMIYTARGNGAIGAKITGAGGGGSILALVPKNAEKVFNALKVEDNALIAKITQKGALAKVRE</sequence>
<dbReference type="PATRIC" id="fig|49547.3.peg.1613"/>
<evidence type="ECO:0000256" key="1">
    <source>
        <dbReference type="ARBA" id="ARBA00004496"/>
    </source>
</evidence>
<organism evidence="17 18">
    <name type="scientific">Methanobrevibacter curvatus</name>
    <dbReference type="NCBI Taxonomy" id="49547"/>
    <lineage>
        <taxon>Archaea</taxon>
        <taxon>Methanobacteriati</taxon>
        <taxon>Methanobacteriota</taxon>
        <taxon>Methanomada group</taxon>
        <taxon>Methanobacteria</taxon>
        <taxon>Methanobacteriales</taxon>
        <taxon>Methanobacteriaceae</taxon>
        <taxon>Methanobrevibacter</taxon>
    </lineage>
</organism>
<accession>A0A165ZW01</accession>
<evidence type="ECO:0000313" key="18">
    <source>
        <dbReference type="Proteomes" id="UP000077245"/>
    </source>
</evidence>
<comment type="pathway">
    <text evidence="13 14">Isoprenoid biosynthesis; isopentenyl diphosphate biosynthesis via mevalonate pathway; isopentenyl diphosphate from (R)-mevalonate: step 1/3.</text>
</comment>
<dbReference type="InterPro" id="IPR020568">
    <property type="entry name" value="Ribosomal_Su5_D2-typ_SF"/>
</dbReference>
<evidence type="ECO:0000256" key="12">
    <source>
        <dbReference type="ARBA" id="ARBA00023229"/>
    </source>
</evidence>
<dbReference type="RefSeq" id="WP_067092173.1">
    <property type="nucleotide sequence ID" value="NZ_LWMV01000191.1"/>
</dbReference>
<evidence type="ECO:0000256" key="2">
    <source>
        <dbReference type="ARBA" id="ARBA00006495"/>
    </source>
</evidence>
<dbReference type="GO" id="GO:0004496">
    <property type="term" value="F:mevalonate kinase activity"/>
    <property type="evidence" value="ECO:0007669"/>
    <property type="project" value="UniProtKB-UniRule"/>
</dbReference>
<dbReference type="STRING" id="49547.MBCUR_15120"/>
<dbReference type="EC" id="2.7.1.36" evidence="3 14"/>
<dbReference type="Gene3D" id="3.30.230.10">
    <property type="match status" value="1"/>
</dbReference>
<keyword evidence="8 14" id="KW-0418">Kinase</keyword>
<dbReference type="HAMAP" id="MF_00217">
    <property type="entry name" value="Mevalonate_kinase"/>
    <property type="match status" value="1"/>
</dbReference>
<keyword evidence="4 14" id="KW-0963">Cytoplasm</keyword>
<protein>
    <recommendedName>
        <fullName evidence="3 14">Mevalonate kinase</fullName>
        <shortName evidence="14">MK</shortName>
        <shortName evidence="14">MVK</shortName>
        <ecNumber evidence="3 14">2.7.1.36</ecNumber>
    </recommendedName>
</protein>
<comment type="catalytic activity">
    <reaction evidence="14">
        <text>(R)-mevalonate + ATP = (R)-5-phosphomevalonate + ADP + H(+)</text>
        <dbReference type="Rhea" id="RHEA:17065"/>
        <dbReference type="ChEBI" id="CHEBI:15378"/>
        <dbReference type="ChEBI" id="CHEBI:30616"/>
        <dbReference type="ChEBI" id="CHEBI:36464"/>
        <dbReference type="ChEBI" id="CHEBI:58146"/>
        <dbReference type="ChEBI" id="CHEBI:456216"/>
        <dbReference type="EC" id="2.7.1.36"/>
    </reaction>
</comment>
<evidence type="ECO:0000259" key="15">
    <source>
        <dbReference type="Pfam" id="PF00288"/>
    </source>
</evidence>
<dbReference type="PANTHER" id="PTHR43290:SF2">
    <property type="entry name" value="MEVALONATE KINASE"/>
    <property type="match status" value="1"/>
</dbReference>
<dbReference type="Pfam" id="PF00288">
    <property type="entry name" value="GHMP_kinases_N"/>
    <property type="match status" value="1"/>
</dbReference>
<dbReference type="PROSITE" id="PS00627">
    <property type="entry name" value="GHMP_KINASES_ATP"/>
    <property type="match status" value="1"/>
</dbReference>
<evidence type="ECO:0000256" key="6">
    <source>
        <dbReference type="ARBA" id="ARBA00022679"/>
    </source>
</evidence>
<evidence type="ECO:0000256" key="3">
    <source>
        <dbReference type="ARBA" id="ARBA00012103"/>
    </source>
</evidence>
<keyword evidence="6 14" id="KW-0808">Transferase</keyword>
<evidence type="ECO:0000313" key="17">
    <source>
        <dbReference type="EMBL" id="KZX11239.1"/>
    </source>
</evidence>
<dbReference type="GO" id="GO:0005524">
    <property type="term" value="F:ATP binding"/>
    <property type="evidence" value="ECO:0007669"/>
    <property type="project" value="UniProtKB-UniRule"/>
</dbReference>
<keyword evidence="5 14" id="KW-0444">Lipid biosynthesis</keyword>
<dbReference type="PRINTS" id="PR00959">
    <property type="entry name" value="MEVGALKINASE"/>
</dbReference>
<evidence type="ECO:0000256" key="4">
    <source>
        <dbReference type="ARBA" id="ARBA00022490"/>
    </source>
</evidence>
<comment type="cofactor">
    <cofactor evidence="14">
        <name>Mg(2+)</name>
        <dbReference type="ChEBI" id="CHEBI:18420"/>
    </cofactor>
</comment>
<keyword evidence="9 14" id="KW-0067">ATP-binding</keyword>
<comment type="subunit">
    <text evidence="14">Homodimer.</text>
</comment>
<comment type="caution">
    <text evidence="17">The sequence shown here is derived from an EMBL/GenBank/DDBJ whole genome shotgun (WGS) entry which is preliminary data.</text>
</comment>
<dbReference type="OrthoDB" id="19001at2157"/>
<keyword evidence="11 14" id="KW-0443">Lipid metabolism</keyword>
<evidence type="ECO:0000256" key="9">
    <source>
        <dbReference type="ARBA" id="ARBA00022840"/>
    </source>
</evidence>
<dbReference type="GO" id="GO:0005829">
    <property type="term" value="C:cytosol"/>
    <property type="evidence" value="ECO:0007669"/>
    <property type="project" value="TreeGrafter"/>
</dbReference>
<keyword evidence="12 14" id="KW-0414">Isoprene biosynthesis</keyword>
<evidence type="ECO:0000256" key="5">
    <source>
        <dbReference type="ARBA" id="ARBA00022516"/>
    </source>
</evidence>
<dbReference type="PANTHER" id="PTHR43290">
    <property type="entry name" value="MEVALONATE KINASE"/>
    <property type="match status" value="1"/>
</dbReference>
<keyword evidence="7 14" id="KW-0547">Nucleotide-binding</keyword>
<dbReference type="InterPro" id="IPR013750">
    <property type="entry name" value="GHMP_kinase_C_dom"/>
</dbReference>
<dbReference type="Gene3D" id="3.30.70.890">
    <property type="entry name" value="GHMP kinase, C-terminal domain"/>
    <property type="match status" value="1"/>
</dbReference>
<feature type="binding site" evidence="14">
    <location>
        <begin position="102"/>
        <end position="112"/>
    </location>
    <ligand>
        <name>ATP</name>
        <dbReference type="ChEBI" id="CHEBI:30616"/>
    </ligand>
</feature>
<evidence type="ECO:0000256" key="13">
    <source>
        <dbReference type="ARBA" id="ARBA00029438"/>
    </source>
</evidence>
<dbReference type="InterPro" id="IPR014721">
    <property type="entry name" value="Ribsml_uS5_D2-typ_fold_subgr"/>
</dbReference>
<evidence type="ECO:0000256" key="8">
    <source>
        <dbReference type="ARBA" id="ARBA00022777"/>
    </source>
</evidence>
<dbReference type="InterPro" id="IPR006203">
    <property type="entry name" value="GHMP_knse_ATP-bd_CS"/>
</dbReference>
<dbReference type="GO" id="GO:0000287">
    <property type="term" value="F:magnesium ion binding"/>
    <property type="evidence" value="ECO:0007669"/>
    <property type="project" value="UniProtKB-UniRule"/>
</dbReference>
<keyword evidence="18" id="KW-1185">Reference proteome</keyword>
<gene>
    <name evidence="17" type="primary">thrB_3</name>
    <name evidence="14" type="synonym">mvk</name>
    <name evidence="17" type="ORF">MBCUR_15120</name>
</gene>
<dbReference type="Pfam" id="PF08544">
    <property type="entry name" value="GHMP_kinases_C"/>
    <property type="match status" value="1"/>
</dbReference>
<comment type="function">
    <text evidence="14">Catalyzes the phosphorylation of (R)-mevalonate (MVA) to (R)-mevalonate 5-phosphate (MVAP). Functions in the mevalonate (MVA) pathway leading to isopentenyl diphosphate (IPP), a key precursor for the biosynthesis of isoprenoid compounds such as archaeal membrane lipids.</text>
</comment>
<feature type="domain" description="GHMP kinase N-terminal" evidence="15">
    <location>
        <begin position="79"/>
        <end position="161"/>
    </location>
</feature>
<dbReference type="InterPro" id="IPR006204">
    <property type="entry name" value="GHMP_kinase_N_dom"/>
</dbReference>
<dbReference type="InterPro" id="IPR006205">
    <property type="entry name" value="Mev_gal_kin"/>
</dbReference>
<feature type="active site" description="Proton acceptor" evidence="14">
    <location>
        <position position="153"/>
    </location>
</feature>
<feature type="domain" description="GHMP kinase C-terminal" evidence="16">
    <location>
        <begin position="228"/>
        <end position="299"/>
    </location>
</feature>
<evidence type="ECO:0000259" key="16">
    <source>
        <dbReference type="Pfam" id="PF08544"/>
    </source>
</evidence>
<proteinExistence type="inferred from homology"/>
<dbReference type="GO" id="GO:0019287">
    <property type="term" value="P:isopentenyl diphosphate biosynthetic process, mevalonate pathway"/>
    <property type="evidence" value="ECO:0007669"/>
    <property type="project" value="UniProtKB-UniRule"/>
</dbReference>
<dbReference type="AlphaFoldDB" id="A0A165ZW01"/>
<reference evidence="17 18" key="1">
    <citation type="submission" date="2016-04" db="EMBL/GenBank/DDBJ databases">
        <title>Genome sequence of Methanobrevibacter curvatus DSM 11111.</title>
        <authorList>
            <person name="Poehlein A."/>
            <person name="Seedorf H."/>
            <person name="Daniel R."/>
        </authorList>
    </citation>
    <scope>NUCLEOTIDE SEQUENCE [LARGE SCALE GENOMIC DNA]</scope>
    <source>
        <strain evidence="17 18">DSM 11111</strain>
    </source>
</reference>
<dbReference type="NCBIfam" id="TIGR00549">
    <property type="entry name" value="mevalon_kin"/>
    <property type="match status" value="1"/>
</dbReference>
<dbReference type="InterPro" id="IPR036554">
    <property type="entry name" value="GHMP_kinase_C_sf"/>
</dbReference>
<evidence type="ECO:0000256" key="11">
    <source>
        <dbReference type="ARBA" id="ARBA00023098"/>
    </source>
</evidence>
<keyword evidence="10 14" id="KW-0460">Magnesium</keyword>
<dbReference type="SUPFAM" id="SSF55060">
    <property type="entry name" value="GHMP Kinase, C-terminal domain"/>
    <property type="match status" value="1"/>
</dbReference>
<evidence type="ECO:0000256" key="7">
    <source>
        <dbReference type="ARBA" id="ARBA00022741"/>
    </source>
</evidence>
<dbReference type="Proteomes" id="UP000077245">
    <property type="component" value="Unassembled WGS sequence"/>
</dbReference>
<name>A0A165ZW01_9EURY</name>
<comment type="similarity">
    <text evidence="2 14">Belongs to the GHMP kinase family. Mevalonate kinase subfamily.</text>
</comment>
<dbReference type="EMBL" id="LWMV01000191">
    <property type="protein sequence ID" value="KZX11239.1"/>
    <property type="molecule type" value="Genomic_DNA"/>
</dbReference>
<evidence type="ECO:0000256" key="14">
    <source>
        <dbReference type="HAMAP-Rule" id="MF_00217"/>
    </source>
</evidence>
<dbReference type="UniPathway" id="UPA00057">
    <property type="reaction ID" value="UER00098"/>
</dbReference>